<dbReference type="InterPro" id="IPR006865">
    <property type="entry name" value="DUF629"/>
</dbReference>
<feature type="compositionally biased region" description="Polar residues" evidence="3">
    <location>
        <begin position="659"/>
        <end position="698"/>
    </location>
</feature>
<dbReference type="Pfam" id="PF04780">
    <property type="entry name" value="DUF629"/>
    <property type="match status" value="2"/>
</dbReference>
<evidence type="ECO:0000313" key="5">
    <source>
        <dbReference type="EnsemblPlants" id="LPERR11G15260.1"/>
    </source>
</evidence>
<feature type="domain" description="DUF629" evidence="4">
    <location>
        <begin position="1210"/>
        <end position="1438"/>
    </location>
</feature>
<reference evidence="6" key="2">
    <citation type="submission" date="2013-12" db="EMBL/GenBank/DDBJ databases">
        <authorList>
            <person name="Yu Y."/>
            <person name="Lee S."/>
            <person name="de Baynast K."/>
            <person name="Wissotski M."/>
            <person name="Liu L."/>
            <person name="Talag J."/>
            <person name="Goicoechea J."/>
            <person name="Angelova A."/>
            <person name="Jetty R."/>
            <person name="Kudrna D."/>
            <person name="Golser W."/>
            <person name="Rivera L."/>
            <person name="Zhang J."/>
            <person name="Wing R."/>
        </authorList>
    </citation>
    <scope>NUCLEOTIDE SEQUENCE</scope>
</reference>
<evidence type="ECO:0000259" key="4">
    <source>
        <dbReference type="Pfam" id="PF04780"/>
    </source>
</evidence>
<name>A0A0D9XTU3_9ORYZ</name>
<evidence type="ECO:0000256" key="3">
    <source>
        <dbReference type="SAM" id="MobiDB-lite"/>
    </source>
</evidence>
<dbReference type="Gene3D" id="1.25.40.10">
    <property type="entry name" value="Tetratricopeptide repeat domain"/>
    <property type="match status" value="1"/>
</dbReference>
<feature type="compositionally biased region" description="Basic and acidic residues" evidence="3">
    <location>
        <begin position="647"/>
        <end position="658"/>
    </location>
</feature>
<dbReference type="SUPFAM" id="SSF48452">
    <property type="entry name" value="TPR-like"/>
    <property type="match status" value="1"/>
</dbReference>
<protein>
    <recommendedName>
        <fullName evidence="4">DUF629 domain-containing protein</fullName>
    </recommendedName>
</protein>
<accession>A0A0D9XTU3</accession>
<dbReference type="SUPFAM" id="SSF54001">
    <property type="entry name" value="Cysteine proteinases"/>
    <property type="match status" value="1"/>
</dbReference>
<keyword evidence="2" id="KW-0378">Hydrolase</keyword>
<evidence type="ECO:0000256" key="1">
    <source>
        <dbReference type="ARBA" id="ARBA00022786"/>
    </source>
</evidence>
<dbReference type="HOGENOM" id="CLU_000582_0_0_1"/>
<reference evidence="5 6" key="1">
    <citation type="submission" date="2012-08" db="EMBL/GenBank/DDBJ databases">
        <title>Oryza genome evolution.</title>
        <authorList>
            <person name="Wing R.A."/>
        </authorList>
    </citation>
    <scope>NUCLEOTIDE SEQUENCE</scope>
</reference>
<organism evidence="5 6">
    <name type="scientific">Leersia perrieri</name>
    <dbReference type="NCBI Taxonomy" id="77586"/>
    <lineage>
        <taxon>Eukaryota</taxon>
        <taxon>Viridiplantae</taxon>
        <taxon>Streptophyta</taxon>
        <taxon>Embryophyta</taxon>
        <taxon>Tracheophyta</taxon>
        <taxon>Spermatophyta</taxon>
        <taxon>Magnoliopsida</taxon>
        <taxon>Liliopsida</taxon>
        <taxon>Poales</taxon>
        <taxon>Poaceae</taxon>
        <taxon>BOP clade</taxon>
        <taxon>Oryzoideae</taxon>
        <taxon>Oryzeae</taxon>
        <taxon>Oryzinae</taxon>
        <taxon>Leersia</taxon>
    </lineage>
</organism>
<dbReference type="eggNOG" id="KOG1887">
    <property type="taxonomic scope" value="Eukaryota"/>
</dbReference>
<dbReference type="PANTHER" id="PTHR22975:SF19">
    <property type="entry name" value="EXPRESSED PROTEIN"/>
    <property type="match status" value="1"/>
</dbReference>
<sequence>MGRAKPKNPSNKNWGSVSDGFSARVKAVTALLQADQEGDGVKAEGRRSAAELAGDWENSPLAQHVSGQVLAALGDAEAALVPLLRARDLAPGDLGIAVTVANTYAAAGEQIDLAAEECERALRLDDRVLVDPRLHAVVADPGKLLAKDKEERISIAKQQLREFLAGLGINKSWNDARDSFRARVKAVIGDLRAARKGAELKATELSRDAAKLAEVWPDSPLALHVSGHVRAALGEAEAALEHLLRAKDLAAGDLDIAFTLAKTYAGREQFDLAAEECERALRLGDVDLVEPGLHAVVVDPGKLLTKDKEVQISIVKQRLRELLADAWSKMAVPKARERWNDMEEEKRSSFLTMSFEGMKGPYLESAKPSEQCQMRYLTVAVDFVKDTGEWISCLCPQCKMVFLSADFLSHVEDDEISQAQELKESLSFVPDKISLDLGELQMLGTYLGLRIPGSRAVDAEQDTSDAVQYAFLQSLCVDKNVLRIADGSSNQDALFSWLSRPSRQDPVTSWSNMRQACLDKGTHVLNKLDITATALIEKVKLKRDTIEMDKPESYLRTKAKEDVEIMQLHAEVDKLKKKLVEVCTCDYREIILPAMKDYLWAALNGRTPVKVLQEDDKKGANGTPEGVDSTVSEELPGHNKANLESGSELHEADDKTDKVLQSQENLESSPRANENTLGSSENTSVGKDNSTSSPCDYSGSITGSANISSNEVTGTAHPNRDDELTLFATLLSLWHLKLFRDKYKKKAHLYPHFGVSGGDCMLCHVYHTFSAFTDKNAVKATTYLKSLSTSMIKFLKLTNVPSKEETNFALKFTEIIFNMVHASETAIRLSSDGKEGVQYKTTRFSHCPDNVCLSHSLFGMNKNAEEITYFLNLGASELQNIEMKSFAEVIKSVNKQFYCNAESNVHNRPSRFFTTAFVYPSENDVSGLLSSIAVPLDVSPVYEGLHSECNYSMVSAVFRADGRDICFAREDEKWRDIDLSTKDFNSWGEVLEEYSPSHLRPQIIFFERIDKEAGKGATRRTNRDWSDCDDAFREEADMAIVARMERGGEHGLWLATLLAHNYPDSSLAHTILAAWYIDHFNSLEDAEDWARIHLENAARLAPRCPQIAMLLIDVLISRGFFDKAAEVRDRALRVEDPTDPALNCPILSHNVAGIIGSSSIEVRIAHRRSIIRGPRAKIEKGMGAASPPESSFVMKGAPGSALLKRAGDRWNRKSEQERRDFMKVNYGEMVTYCCSRRLPEQHKRRLISMLSDARMFLYKGWSPYWICPFCPGSIYEDFMDFKKHIDKAHEVELLQSFCTSSIYLDVEDSERLMYEDHIKKGKELLTLVPERMSDSEKELLKSWSWEPTDGEDLAERTEILSKIKEVVFELIDLEVISLNLLYIMHKFIMNRVKPVAPSVVFMCGSCGIGQLSSTHLQDLYDLLKRLTLTRRGCKHQKRYHDEQERQQDSPIEITWSQDTLSFDCGKIASRETDGLSQSDELFACLLSQNWLEDPMESCFCMWNNGPDILNRMIRALSKLKLKCSSCEELKGIQGGVYFRHKDIFKREINIKPYFEAAIGSAQVEMLLIDSEVEYWKKRFLETCKVDYLAVISPIAKACLWERLIYTPGDALIACPQNSHELHVPLDAIFLSLWHIRRFRDDLQKIPCICTDVIASVYHIILLRIFHSLDHVKECKTCDPSYSVIPMVDSLRSFVIDEQAGNITADRVVKSILERLHMAQTPLHFEFKGEPSGPQTSIVPSFVGCICPAHNLFGLHIEKKCKCVNEIPTKTESTFFHCINLGAVEGAKLESFSELLKAVNNQLLCDPKIGGCGDRIVQYLSYPPHMFMIVFRGRNNKGSCINMHEVLISLAAKLDISHIYEGLQSESMYNLVSAVCCDGEGQYRCFARDEARWLIYGSKTVKSAESWEKLIDGYSQANLRPEILCFEHEKDK</sequence>
<dbReference type="Gramene" id="LPERR11G15260.1">
    <property type="protein sequence ID" value="LPERR11G15260.1"/>
    <property type="gene ID" value="LPERR11G15260"/>
</dbReference>
<keyword evidence="1" id="KW-0833">Ubl conjugation pathway</keyword>
<feature type="domain" description="DUF629" evidence="4">
    <location>
        <begin position="336"/>
        <end position="419"/>
    </location>
</feature>
<dbReference type="InterPro" id="IPR011990">
    <property type="entry name" value="TPR-like_helical_dom_sf"/>
</dbReference>
<proteinExistence type="predicted"/>
<reference evidence="5" key="3">
    <citation type="submission" date="2015-04" db="UniProtKB">
        <authorList>
            <consortium name="EnsemblPlants"/>
        </authorList>
    </citation>
    <scope>IDENTIFICATION</scope>
</reference>
<feature type="region of interest" description="Disordered" evidence="3">
    <location>
        <begin position="614"/>
        <end position="698"/>
    </location>
</feature>
<dbReference type="PANTHER" id="PTHR22975">
    <property type="entry name" value="UBIQUITIN SPECIFIC PROTEINASE"/>
    <property type="match status" value="1"/>
</dbReference>
<dbReference type="Proteomes" id="UP000032180">
    <property type="component" value="Chromosome 11"/>
</dbReference>
<evidence type="ECO:0000313" key="6">
    <source>
        <dbReference type="Proteomes" id="UP000032180"/>
    </source>
</evidence>
<keyword evidence="6" id="KW-1185">Reference proteome</keyword>
<dbReference type="GO" id="GO:0016787">
    <property type="term" value="F:hydrolase activity"/>
    <property type="evidence" value="ECO:0007669"/>
    <property type="project" value="UniProtKB-KW"/>
</dbReference>
<evidence type="ECO:0000256" key="2">
    <source>
        <dbReference type="ARBA" id="ARBA00022801"/>
    </source>
</evidence>
<dbReference type="EnsemblPlants" id="LPERR11G15260.1">
    <property type="protein sequence ID" value="LPERR11G15260.1"/>
    <property type="gene ID" value="LPERR11G15260"/>
</dbReference>
<dbReference type="InterPro" id="IPR038765">
    <property type="entry name" value="Papain-like_cys_pep_sf"/>
</dbReference>
<dbReference type="InterPro" id="IPR052398">
    <property type="entry name" value="Ubiquitin_hydrolase_53/54"/>
</dbReference>